<evidence type="ECO:0000313" key="3">
    <source>
        <dbReference type="Proteomes" id="UP000034265"/>
    </source>
</evidence>
<evidence type="ECO:0000256" key="1">
    <source>
        <dbReference type="SAM" id="Phobius"/>
    </source>
</evidence>
<gene>
    <name evidence="2" type="ORF">UY11_C0004G0014</name>
</gene>
<keyword evidence="1" id="KW-1133">Transmembrane helix</keyword>
<evidence type="ECO:0008006" key="4">
    <source>
        <dbReference type="Google" id="ProtNLM"/>
    </source>
</evidence>
<organism evidence="2 3">
    <name type="scientific">Candidatus Amesbacteria bacterium GW2011_GWC2_47_8</name>
    <dbReference type="NCBI Taxonomy" id="1618367"/>
    <lineage>
        <taxon>Bacteria</taxon>
        <taxon>Candidatus Amesiibacteriota</taxon>
    </lineage>
</organism>
<evidence type="ECO:0000313" key="2">
    <source>
        <dbReference type="EMBL" id="KKU84772.1"/>
    </source>
</evidence>
<keyword evidence="1" id="KW-0472">Membrane</keyword>
<name>A0A0G1TSE4_9BACT</name>
<feature type="transmembrane region" description="Helical" evidence="1">
    <location>
        <begin position="113"/>
        <end position="130"/>
    </location>
</feature>
<dbReference type="AlphaFoldDB" id="A0A0G1TSE4"/>
<feature type="transmembrane region" description="Helical" evidence="1">
    <location>
        <begin position="230"/>
        <end position="249"/>
    </location>
</feature>
<dbReference type="Proteomes" id="UP000034265">
    <property type="component" value="Unassembled WGS sequence"/>
</dbReference>
<protein>
    <recommendedName>
        <fullName evidence="4">ABC transporter permease protein</fullName>
    </recommendedName>
</protein>
<keyword evidence="1" id="KW-0812">Transmembrane</keyword>
<proteinExistence type="predicted"/>
<dbReference type="PANTHER" id="PTHR36832:SF1">
    <property type="entry name" value="SLR1174 PROTEIN"/>
    <property type="match status" value="1"/>
</dbReference>
<dbReference type="EMBL" id="LCOT01000004">
    <property type="protein sequence ID" value="KKU84772.1"/>
    <property type="molecule type" value="Genomic_DNA"/>
</dbReference>
<accession>A0A0G1TSE4</accession>
<dbReference type="PANTHER" id="PTHR36832">
    <property type="entry name" value="SLR1174 PROTEIN-RELATED"/>
    <property type="match status" value="1"/>
</dbReference>
<feature type="transmembrane region" description="Helical" evidence="1">
    <location>
        <begin position="180"/>
        <end position="199"/>
    </location>
</feature>
<comment type="caution">
    <text evidence="2">The sequence shown here is derived from an EMBL/GenBank/DDBJ whole genome shotgun (WGS) entry which is preliminary data.</text>
</comment>
<dbReference type="InterPro" id="IPR010390">
    <property type="entry name" value="ABC-2_transporter-like"/>
</dbReference>
<sequence>MRKYWGLAKATFQEYFTYRLNFILWRFRAVIQLAILFFLWSTAFSGQTVVFGYTQAQMLTYILGVSLIRSYILAARLSEGVGAEIVTGNITNILLKPMSYLRYVFSRDLSDKFINIFFSSIEITGFILLFHPPLIWQTQPFYVLSFIASLLLALMLYFFINMAISYTAFWLVEDWWAPRFMFGIILDFLAGGLFPVDILPPIMVKILAFTPFPYILFFPIKIYLGQLSYFQVLQGLGVVLVWTWLAYLLQRYTWRKGLRQYEAIGR</sequence>
<reference evidence="2 3" key="1">
    <citation type="journal article" date="2015" name="Nature">
        <title>rRNA introns, odd ribosomes, and small enigmatic genomes across a large radiation of phyla.</title>
        <authorList>
            <person name="Brown C.T."/>
            <person name="Hug L.A."/>
            <person name="Thomas B.C."/>
            <person name="Sharon I."/>
            <person name="Castelle C.J."/>
            <person name="Singh A."/>
            <person name="Wilkins M.J."/>
            <person name="Williams K.H."/>
            <person name="Banfield J.F."/>
        </authorList>
    </citation>
    <scope>NUCLEOTIDE SEQUENCE [LARGE SCALE GENOMIC DNA]</scope>
</reference>
<dbReference type="Pfam" id="PF06182">
    <property type="entry name" value="ABC2_membrane_6"/>
    <property type="match status" value="1"/>
</dbReference>